<keyword evidence="3" id="KW-1185">Reference proteome</keyword>
<comment type="caution">
    <text evidence="2">The sequence shown here is derived from an EMBL/GenBank/DDBJ whole genome shotgun (WGS) entry which is preliminary data.</text>
</comment>
<proteinExistence type="predicted"/>
<feature type="transmembrane region" description="Helical" evidence="1">
    <location>
        <begin position="71"/>
        <end position="93"/>
    </location>
</feature>
<dbReference type="Proteomes" id="UP001328107">
    <property type="component" value="Unassembled WGS sequence"/>
</dbReference>
<name>A0AAN5CKI9_9BILA</name>
<evidence type="ECO:0000313" key="3">
    <source>
        <dbReference type="Proteomes" id="UP001328107"/>
    </source>
</evidence>
<keyword evidence="1" id="KW-1133">Transmembrane helix</keyword>
<feature type="non-terminal residue" evidence="2">
    <location>
        <position position="138"/>
    </location>
</feature>
<dbReference type="AlphaFoldDB" id="A0AAN5CKI9"/>
<dbReference type="InterPro" id="IPR019428">
    <property type="entry name" value="7TM_GPCR_serpentine_rcpt_Str"/>
</dbReference>
<keyword evidence="1" id="KW-0472">Membrane</keyword>
<organism evidence="2 3">
    <name type="scientific">Pristionchus mayeri</name>
    <dbReference type="NCBI Taxonomy" id="1317129"/>
    <lineage>
        <taxon>Eukaryota</taxon>
        <taxon>Metazoa</taxon>
        <taxon>Ecdysozoa</taxon>
        <taxon>Nematoda</taxon>
        <taxon>Chromadorea</taxon>
        <taxon>Rhabditida</taxon>
        <taxon>Rhabditina</taxon>
        <taxon>Diplogasteromorpha</taxon>
        <taxon>Diplogasteroidea</taxon>
        <taxon>Neodiplogasteridae</taxon>
        <taxon>Pristionchus</taxon>
    </lineage>
</organism>
<gene>
    <name evidence="2" type="ORF">PMAYCL1PPCAC_16323</name>
</gene>
<feature type="transmembrane region" description="Helical" evidence="1">
    <location>
        <begin position="105"/>
        <end position="129"/>
    </location>
</feature>
<dbReference type="PANTHER" id="PTHR45907:SF16">
    <property type="entry name" value="SERPENTINE RECEPTOR, CLASS J"/>
    <property type="match status" value="1"/>
</dbReference>
<evidence type="ECO:0000256" key="1">
    <source>
        <dbReference type="SAM" id="Phobius"/>
    </source>
</evidence>
<reference evidence="3" key="1">
    <citation type="submission" date="2022-10" db="EMBL/GenBank/DDBJ databases">
        <title>Genome assembly of Pristionchus species.</title>
        <authorList>
            <person name="Yoshida K."/>
            <person name="Sommer R.J."/>
        </authorList>
    </citation>
    <scope>NUCLEOTIDE SEQUENCE [LARGE SCALE GENOMIC DNA]</scope>
    <source>
        <strain evidence="3">RS5460</strain>
    </source>
</reference>
<dbReference type="Pfam" id="PF10326">
    <property type="entry name" value="7TM_GPCR_Str"/>
    <property type="match status" value="1"/>
</dbReference>
<feature type="transmembrane region" description="Helical" evidence="1">
    <location>
        <begin position="25"/>
        <end position="51"/>
    </location>
</feature>
<dbReference type="InterPro" id="IPR019423">
    <property type="entry name" value="7TM_GPCR_serpentine_rcpt_Srj"/>
</dbReference>
<protein>
    <recommendedName>
        <fullName evidence="4">G protein-coupled receptor</fullName>
    </recommendedName>
</protein>
<dbReference type="PANTHER" id="PTHR45907">
    <property type="entry name" value="SERPENTINE RECEPTOR, CLASS J"/>
    <property type="match status" value="1"/>
</dbReference>
<evidence type="ECO:0000313" key="2">
    <source>
        <dbReference type="EMBL" id="GMR46128.1"/>
    </source>
</evidence>
<accession>A0AAN5CKI9</accession>
<sequence>MYGKRIEHAWLVFDHWRDNKFDATLISTIVVMNTVALTLISLASCFAYLAYYHINIMTKISPKAVYLQNKLLLALCVQAAVPSVLVYIPYLLSMNIPLFCVPMTFIHNISAPVTAFFPTWDAVVMILLIPDYRRGLAG</sequence>
<keyword evidence="1" id="KW-0812">Transmembrane</keyword>
<evidence type="ECO:0008006" key="4">
    <source>
        <dbReference type="Google" id="ProtNLM"/>
    </source>
</evidence>
<dbReference type="EMBL" id="BTRK01000004">
    <property type="protein sequence ID" value="GMR46128.1"/>
    <property type="molecule type" value="Genomic_DNA"/>
</dbReference>